<name>A0A250F0F3_CAPSP</name>
<evidence type="ECO:0000313" key="2">
    <source>
        <dbReference type="Proteomes" id="UP000217334"/>
    </source>
</evidence>
<reference evidence="2" key="1">
    <citation type="submission" date="2017-06" db="EMBL/GenBank/DDBJ databases">
        <title>Capnocytophaga spp. assemblies.</title>
        <authorList>
            <person name="Gulvik C.A."/>
        </authorList>
    </citation>
    <scope>NUCLEOTIDE SEQUENCE [LARGE SCALE GENOMIC DNA]</scope>
    <source>
        <strain evidence="2">H4486</strain>
    </source>
</reference>
<protein>
    <submittedName>
        <fullName evidence="1">Uncharacterized protein</fullName>
    </submittedName>
</protein>
<organism evidence="1 2">
    <name type="scientific">Capnocytophaga sputigena</name>
    <dbReference type="NCBI Taxonomy" id="1019"/>
    <lineage>
        <taxon>Bacteria</taxon>
        <taxon>Pseudomonadati</taxon>
        <taxon>Bacteroidota</taxon>
        <taxon>Flavobacteriia</taxon>
        <taxon>Flavobacteriales</taxon>
        <taxon>Flavobacteriaceae</taxon>
        <taxon>Capnocytophaga</taxon>
    </lineage>
</organism>
<accession>A0A250F0F3</accession>
<sequence>MELDILKNNWSDAQIVEVSYQKGTLQLALKDYQNTIHKYLFENVIALSFENYLNEDISEIRSSFWKEENDTICQIDILSAWANKEIVSFSFFTHYYGSRRICNI</sequence>
<dbReference type="AlphaFoldDB" id="A0A250F0F3"/>
<evidence type="ECO:0000313" key="1">
    <source>
        <dbReference type="EMBL" id="ATA78601.1"/>
    </source>
</evidence>
<dbReference type="Proteomes" id="UP000217334">
    <property type="component" value="Chromosome"/>
</dbReference>
<proteinExistence type="predicted"/>
<gene>
    <name evidence="1" type="ORF">CGC59_02440</name>
</gene>
<dbReference type="EMBL" id="CP022383">
    <property type="protein sequence ID" value="ATA78601.1"/>
    <property type="molecule type" value="Genomic_DNA"/>
</dbReference>